<dbReference type="EC" id="2.7.1.35" evidence="1"/>
<dbReference type="GO" id="GO:0005829">
    <property type="term" value="C:cytosol"/>
    <property type="evidence" value="ECO:0007669"/>
    <property type="project" value="TreeGrafter"/>
</dbReference>
<dbReference type="InterPro" id="IPR013749">
    <property type="entry name" value="PM/HMP-P_kinase-1"/>
</dbReference>
<keyword evidence="4 7" id="KW-0418">Kinase</keyword>
<evidence type="ECO:0000256" key="4">
    <source>
        <dbReference type="ARBA" id="ARBA00022777"/>
    </source>
</evidence>
<evidence type="ECO:0000256" key="5">
    <source>
        <dbReference type="ARBA" id="ARBA00022840"/>
    </source>
</evidence>
<dbReference type="Proteomes" id="UP000064912">
    <property type="component" value="Chromosome"/>
</dbReference>
<dbReference type="Pfam" id="PF08543">
    <property type="entry name" value="Phos_pyr_kin"/>
    <property type="match status" value="1"/>
</dbReference>
<dbReference type="EMBL" id="AP014800">
    <property type="protein sequence ID" value="BAQ68611.1"/>
    <property type="molecule type" value="Genomic_DNA"/>
</dbReference>
<evidence type="ECO:0000313" key="8">
    <source>
        <dbReference type="Proteomes" id="UP000064912"/>
    </source>
</evidence>
<dbReference type="NCBIfam" id="TIGR00687">
    <property type="entry name" value="pyridox_kin"/>
    <property type="match status" value="1"/>
</dbReference>
<dbReference type="PANTHER" id="PTHR10534:SF2">
    <property type="entry name" value="PYRIDOXAL KINASE"/>
    <property type="match status" value="1"/>
</dbReference>
<evidence type="ECO:0000256" key="1">
    <source>
        <dbReference type="ARBA" id="ARBA00012104"/>
    </source>
</evidence>
<feature type="domain" description="Pyridoxamine kinase/Phosphomethylpyrimidine kinase" evidence="6">
    <location>
        <begin position="78"/>
        <end position="267"/>
    </location>
</feature>
<accession>A0A0D6B0R2</accession>
<gene>
    <name evidence="7" type="ORF">NHU_01453</name>
</gene>
<keyword evidence="5" id="KW-0067">ATP-binding</keyword>
<dbReference type="CDD" id="cd01173">
    <property type="entry name" value="pyridoxal_pyridoxamine_kinase"/>
    <property type="match status" value="1"/>
</dbReference>
<dbReference type="GO" id="GO:0009443">
    <property type="term" value="P:pyridoxal 5'-phosphate salvage"/>
    <property type="evidence" value="ECO:0007669"/>
    <property type="project" value="InterPro"/>
</dbReference>
<keyword evidence="2" id="KW-0808">Transferase</keyword>
<organism evidence="7 8">
    <name type="scientific">Rhodovulum sulfidophilum</name>
    <name type="common">Rhodobacter sulfidophilus</name>
    <dbReference type="NCBI Taxonomy" id="35806"/>
    <lineage>
        <taxon>Bacteria</taxon>
        <taxon>Pseudomonadati</taxon>
        <taxon>Pseudomonadota</taxon>
        <taxon>Alphaproteobacteria</taxon>
        <taxon>Rhodobacterales</taxon>
        <taxon>Paracoccaceae</taxon>
        <taxon>Rhodovulum</taxon>
    </lineage>
</organism>
<keyword evidence="3" id="KW-0547">Nucleotide-binding</keyword>
<dbReference type="SUPFAM" id="SSF53613">
    <property type="entry name" value="Ribokinase-like"/>
    <property type="match status" value="1"/>
</dbReference>
<evidence type="ECO:0000256" key="2">
    <source>
        <dbReference type="ARBA" id="ARBA00022679"/>
    </source>
</evidence>
<dbReference type="PATRIC" id="fig|35806.4.peg.1499"/>
<evidence type="ECO:0000256" key="3">
    <source>
        <dbReference type="ARBA" id="ARBA00022741"/>
    </source>
</evidence>
<dbReference type="AlphaFoldDB" id="A0A0D6B0R2"/>
<sequence length="298" mass="31368">MTRPPFVIAIQSQVVFGHVGNSAALFPMQAAGLEVAAIPTVVFSNTPDYPTLRGRALPPEFFSDLLQGARERSLRERADYILTGYIGSLEVALMVADFIAEARARNPGLTYLCDPVMGDSGPGLYVPETIADVMRERLLPMADIATPNPFELSWLTGREIARIADLEAARTELGIAPGAHLIATGCALEDTPPGHIESVILGPGGAGDIGRHPTEHLPIALPGTGDLFAGLIVAGIARGAPLATAVKTAQTLTAEALRDARALGAGEVVLSGPGFRRALLTLGRTEMSCAAGRRRIRH</sequence>
<dbReference type="KEGG" id="rsu:NHU_01453"/>
<reference evidence="7 8" key="1">
    <citation type="submission" date="2015-02" db="EMBL/GenBank/DDBJ databases">
        <title>Genome sequene of Rhodovulum sulfidophilum DSM 2351.</title>
        <authorList>
            <person name="Nagao N."/>
        </authorList>
    </citation>
    <scope>NUCLEOTIDE SEQUENCE [LARGE SCALE GENOMIC DNA]</scope>
    <source>
        <strain evidence="7 8">DSM 2351</strain>
    </source>
</reference>
<proteinExistence type="predicted"/>
<dbReference type="InterPro" id="IPR029056">
    <property type="entry name" value="Ribokinase-like"/>
</dbReference>
<dbReference type="Gene3D" id="3.40.1190.20">
    <property type="match status" value="1"/>
</dbReference>
<protein>
    <recommendedName>
        <fullName evidence="1">pyridoxal kinase</fullName>
        <ecNumber evidence="1">2.7.1.35</ecNumber>
    </recommendedName>
</protein>
<dbReference type="InterPro" id="IPR004625">
    <property type="entry name" value="PyrdxlKinase"/>
</dbReference>
<dbReference type="GO" id="GO:0008478">
    <property type="term" value="F:pyridoxal kinase activity"/>
    <property type="evidence" value="ECO:0007669"/>
    <property type="project" value="UniProtKB-EC"/>
</dbReference>
<evidence type="ECO:0000259" key="6">
    <source>
        <dbReference type="Pfam" id="PF08543"/>
    </source>
</evidence>
<dbReference type="GO" id="GO:0005524">
    <property type="term" value="F:ATP binding"/>
    <property type="evidence" value="ECO:0007669"/>
    <property type="project" value="UniProtKB-KW"/>
</dbReference>
<dbReference type="eggNOG" id="COG2240">
    <property type="taxonomic scope" value="Bacteria"/>
</dbReference>
<dbReference type="PANTHER" id="PTHR10534">
    <property type="entry name" value="PYRIDOXAL KINASE"/>
    <property type="match status" value="1"/>
</dbReference>
<name>A0A0D6B0R2_RHOSU</name>
<evidence type="ECO:0000313" key="7">
    <source>
        <dbReference type="EMBL" id="BAQ68611.1"/>
    </source>
</evidence>